<dbReference type="GO" id="GO:0046872">
    <property type="term" value="F:metal ion binding"/>
    <property type="evidence" value="ECO:0007669"/>
    <property type="project" value="UniProtKB-KW"/>
</dbReference>
<evidence type="ECO:0000313" key="11">
    <source>
        <dbReference type="EMBL" id="VXA56704.1"/>
    </source>
</evidence>
<evidence type="ECO:0000256" key="2">
    <source>
        <dbReference type="ARBA" id="ARBA00022649"/>
    </source>
</evidence>
<organism evidence="11 14">
    <name type="scientific">Acinetobacter proteolyticus</name>
    <dbReference type="NCBI Taxonomy" id="1776741"/>
    <lineage>
        <taxon>Bacteria</taxon>
        <taxon>Pseudomonadati</taxon>
        <taxon>Pseudomonadota</taxon>
        <taxon>Gammaproteobacteria</taxon>
        <taxon>Moraxellales</taxon>
        <taxon>Moraxellaceae</taxon>
        <taxon>Acinetobacter</taxon>
    </lineage>
</organism>
<dbReference type="GO" id="GO:0016787">
    <property type="term" value="F:hydrolase activity"/>
    <property type="evidence" value="ECO:0007669"/>
    <property type="project" value="UniProtKB-KW"/>
</dbReference>
<evidence type="ECO:0000313" key="12">
    <source>
        <dbReference type="Proteomes" id="UP000013034"/>
    </source>
</evidence>
<dbReference type="InterPro" id="IPR050556">
    <property type="entry name" value="Type_II_TA_system_RNase"/>
</dbReference>
<evidence type="ECO:0000313" key="13">
    <source>
        <dbReference type="Proteomes" id="UP000233553"/>
    </source>
</evidence>
<dbReference type="RefSeq" id="WP_004657616.1">
    <property type="nucleotide sequence ID" value="NZ_JBCNKA010000001.1"/>
</dbReference>
<evidence type="ECO:0000256" key="4">
    <source>
        <dbReference type="ARBA" id="ARBA00022723"/>
    </source>
</evidence>
<evidence type="ECO:0000256" key="6">
    <source>
        <dbReference type="ARBA" id="ARBA00022842"/>
    </source>
</evidence>
<dbReference type="PANTHER" id="PTHR33653:SF1">
    <property type="entry name" value="RIBONUCLEASE VAPC2"/>
    <property type="match status" value="1"/>
</dbReference>
<evidence type="ECO:0000256" key="5">
    <source>
        <dbReference type="ARBA" id="ARBA00022801"/>
    </source>
</evidence>
<evidence type="ECO:0000256" key="3">
    <source>
        <dbReference type="ARBA" id="ARBA00022722"/>
    </source>
</evidence>
<keyword evidence="12" id="KW-1185">Reference proteome</keyword>
<dbReference type="Proteomes" id="UP000430404">
    <property type="component" value="Unassembled WGS sequence"/>
</dbReference>
<reference evidence="10 13" key="2">
    <citation type="submission" date="2017-12" db="EMBL/GenBank/DDBJ databases">
        <title>Draft Genome sequences of multiple microbial strains isolated from spacecraft associated surfaces.</title>
        <authorList>
            <person name="Seuylemezian A."/>
            <person name="Vaishampayan P."/>
            <person name="Venkateswaran K."/>
        </authorList>
    </citation>
    <scope>NUCLEOTIDE SEQUENCE [LARGE SCALE GENOMIC DNA]</scope>
    <source>
        <strain evidence="10 13">2P01AA</strain>
    </source>
</reference>
<evidence type="ECO:0000256" key="7">
    <source>
        <dbReference type="ARBA" id="ARBA00038093"/>
    </source>
</evidence>
<keyword evidence="2" id="KW-1277">Toxin-antitoxin system</keyword>
<evidence type="ECO:0000313" key="10">
    <source>
        <dbReference type="EMBL" id="PKF36693.1"/>
    </source>
</evidence>
<dbReference type="InterPro" id="IPR002716">
    <property type="entry name" value="PIN_dom"/>
</dbReference>
<dbReference type="EMBL" id="PISJ01000002">
    <property type="protein sequence ID" value="PKF36693.1"/>
    <property type="molecule type" value="Genomic_DNA"/>
</dbReference>
<feature type="domain" description="PIN" evidence="8">
    <location>
        <begin position="7"/>
        <end position="131"/>
    </location>
</feature>
<dbReference type="PANTHER" id="PTHR33653">
    <property type="entry name" value="RIBONUCLEASE VAPC2"/>
    <property type="match status" value="1"/>
</dbReference>
<keyword evidence="6" id="KW-0460">Magnesium</keyword>
<proteinExistence type="inferred from homology"/>
<name>A0A653K7T2_9GAMM</name>
<dbReference type="EMBL" id="APOI01000030">
    <property type="protein sequence ID" value="ENU21929.1"/>
    <property type="molecule type" value="Genomic_DNA"/>
</dbReference>
<dbReference type="OrthoDB" id="9804823at2"/>
<accession>A0A1E7R2B1</accession>
<sequence>MVSQISYLLDTNIISELAKPQPNSAVLQQFYVAQHEISISSIVWHELRFGWLRMPDGQRKQLITKFLHDVVSLIPILDYDAQAAKIHAEIRIQTQKMGNNIPFVDGQIAAIAMAQGLILVTRNTKDFQAIEGLRQINWFTDTIDR</sequence>
<evidence type="ECO:0000259" key="8">
    <source>
        <dbReference type="Pfam" id="PF01850"/>
    </source>
</evidence>
<dbReference type="CDD" id="cd18747">
    <property type="entry name" value="PIN_VapC4-5_FitB-like"/>
    <property type="match status" value="1"/>
</dbReference>
<dbReference type="InterPro" id="IPR029060">
    <property type="entry name" value="PIN-like_dom_sf"/>
</dbReference>
<accession>A0A653K7T2</accession>
<dbReference type="GO" id="GO:0004518">
    <property type="term" value="F:nuclease activity"/>
    <property type="evidence" value="ECO:0007669"/>
    <property type="project" value="UniProtKB-KW"/>
</dbReference>
<keyword evidence="4" id="KW-0479">Metal-binding</keyword>
<protein>
    <submittedName>
        <fullName evidence="10">PIN domain-containing protein</fullName>
    </submittedName>
</protein>
<reference evidence="11 14" key="3">
    <citation type="submission" date="2019-10" db="EMBL/GenBank/DDBJ databases">
        <authorList>
            <person name="Karimi E."/>
        </authorList>
    </citation>
    <scope>NUCLEOTIDE SEQUENCE [LARGE SCALE GENOMIC DNA]</scope>
    <source>
        <strain evidence="11">Acinetobacter sp. 8BE</strain>
    </source>
</reference>
<dbReference type="Proteomes" id="UP000233553">
    <property type="component" value="Unassembled WGS sequence"/>
</dbReference>
<keyword evidence="3" id="KW-0540">Nuclease</keyword>
<gene>
    <name evidence="11" type="ORF">ACI8B_30172</name>
    <name evidence="10" type="ORF">CW311_00925</name>
    <name evidence="9" type="ORF">F993_03858</name>
</gene>
<dbReference type="AlphaFoldDB" id="A0A653K7T2"/>
<keyword evidence="5" id="KW-0378">Hydrolase</keyword>
<dbReference type="EMBL" id="CABWKZ010000023">
    <property type="protein sequence ID" value="VXA56704.1"/>
    <property type="molecule type" value="Genomic_DNA"/>
</dbReference>
<dbReference type="Gene3D" id="3.40.50.1010">
    <property type="entry name" value="5'-nuclease"/>
    <property type="match status" value="1"/>
</dbReference>
<comment type="cofactor">
    <cofactor evidence="1">
        <name>Mg(2+)</name>
        <dbReference type="ChEBI" id="CHEBI:18420"/>
    </cofactor>
</comment>
<dbReference type="Pfam" id="PF01850">
    <property type="entry name" value="PIN"/>
    <property type="match status" value="1"/>
</dbReference>
<dbReference type="SUPFAM" id="SSF88723">
    <property type="entry name" value="PIN domain-like"/>
    <property type="match status" value="1"/>
</dbReference>
<evidence type="ECO:0000313" key="9">
    <source>
        <dbReference type="EMBL" id="ENU21929.1"/>
    </source>
</evidence>
<reference evidence="9 12" key="1">
    <citation type="submission" date="2013-02" db="EMBL/GenBank/DDBJ databases">
        <title>The Genome Sequence of Acinetobacter sp. NIPH 809.</title>
        <authorList>
            <consortium name="The Broad Institute Genome Sequencing Platform"/>
            <consortium name="The Broad Institute Genome Sequencing Center for Infectious Disease"/>
            <person name="Cerqueira G."/>
            <person name="Feldgarden M."/>
            <person name="Courvalin P."/>
            <person name="Perichon B."/>
            <person name="Grillot-Courvalin C."/>
            <person name="Clermont D."/>
            <person name="Rocha E."/>
            <person name="Yoon E.-J."/>
            <person name="Nemec A."/>
            <person name="Walker B."/>
            <person name="Young S.K."/>
            <person name="Zeng Q."/>
            <person name="Gargeya S."/>
            <person name="Fitzgerald M."/>
            <person name="Haas B."/>
            <person name="Abouelleil A."/>
            <person name="Alvarado L."/>
            <person name="Arachchi H.M."/>
            <person name="Berlin A.M."/>
            <person name="Chapman S.B."/>
            <person name="Dewar J."/>
            <person name="Goldberg J."/>
            <person name="Griggs A."/>
            <person name="Gujja S."/>
            <person name="Hansen M."/>
            <person name="Howarth C."/>
            <person name="Imamovic A."/>
            <person name="Larimer J."/>
            <person name="McCowan C."/>
            <person name="Murphy C."/>
            <person name="Neiman D."/>
            <person name="Pearson M."/>
            <person name="Priest M."/>
            <person name="Roberts A."/>
            <person name="Saif S."/>
            <person name="Shea T."/>
            <person name="Sisk P."/>
            <person name="Sykes S."/>
            <person name="Wortman J."/>
            <person name="Nusbaum C."/>
            <person name="Birren B."/>
        </authorList>
    </citation>
    <scope>NUCLEOTIDE SEQUENCE [LARGE SCALE GENOMIC DNA]</scope>
    <source>
        <strain evidence="9 12">NIPH 809</strain>
    </source>
</reference>
<comment type="similarity">
    <text evidence="7">Belongs to the PINc/VapC protein family.</text>
</comment>
<evidence type="ECO:0000313" key="14">
    <source>
        <dbReference type="Proteomes" id="UP000430404"/>
    </source>
</evidence>
<dbReference type="Proteomes" id="UP000013034">
    <property type="component" value="Unassembled WGS sequence"/>
</dbReference>
<evidence type="ECO:0000256" key="1">
    <source>
        <dbReference type="ARBA" id="ARBA00001946"/>
    </source>
</evidence>